<dbReference type="RefSeq" id="WP_006002214.1">
    <property type="nucleotide sequence ID" value="NZ_AAEW02000019.1"/>
</dbReference>
<dbReference type="GO" id="GO:0061504">
    <property type="term" value="P:cyclic threonylcarbamoyladenosine biosynthetic process"/>
    <property type="evidence" value="ECO:0007669"/>
    <property type="project" value="TreeGrafter"/>
</dbReference>
<dbReference type="Pfam" id="PF00899">
    <property type="entry name" value="ThiF"/>
    <property type="match status" value="1"/>
</dbReference>
<accession>Q1JWU8</accession>
<dbReference type="InterPro" id="IPR035985">
    <property type="entry name" value="Ubiquitin-activating_enz"/>
</dbReference>
<name>Q1JWU8_DESA6</name>
<dbReference type="SUPFAM" id="SSF69572">
    <property type="entry name" value="Activating enzymes of the ubiquitin-like proteins"/>
    <property type="match status" value="1"/>
</dbReference>
<protein>
    <submittedName>
        <fullName evidence="2">UBA/THIF-type NAD/FAD binding fold</fullName>
    </submittedName>
</protein>
<dbReference type="Gene3D" id="3.40.50.720">
    <property type="entry name" value="NAD(P)-binding Rossmann-like Domain"/>
    <property type="match status" value="1"/>
</dbReference>
<dbReference type="Proteomes" id="UP000005695">
    <property type="component" value="Unassembled WGS sequence"/>
</dbReference>
<evidence type="ECO:0000259" key="1">
    <source>
        <dbReference type="Pfam" id="PF00899"/>
    </source>
</evidence>
<comment type="caution">
    <text evidence="2">The sequence shown here is derived from an EMBL/GenBank/DDBJ whole genome shotgun (WGS) entry which is preliminary data.</text>
</comment>
<evidence type="ECO:0000313" key="3">
    <source>
        <dbReference type="Proteomes" id="UP000005695"/>
    </source>
</evidence>
<evidence type="ECO:0000313" key="2">
    <source>
        <dbReference type="EMBL" id="EAT14696.1"/>
    </source>
</evidence>
<dbReference type="InterPro" id="IPR045886">
    <property type="entry name" value="ThiF/MoeB/HesA"/>
</dbReference>
<reference evidence="2" key="2">
    <citation type="submission" date="2006-05" db="EMBL/GenBank/DDBJ databases">
        <title>Sequencing of the draft genome and assembly of Desulfuromonas acetoxidans DSM 684.</title>
        <authorList>
            <consortium name="US DOE Joint Genome Institute (JGI-PGF)"/>
            <person name="Copeland A."/>
            <person name="Lucas S."/>
            <person name="Lapidus A."/>
            <person name="Barry K."/>
            <person name="Detter J.C."/>
            <person name="Glavina del Rio T."/>
            <person name="Hammon N."/>
            <person name="Israni S."/>
            <person name="Dalin E."/>
            <person name="Tice H."/>
            <person name="Bruce D."/>
            <person name="Pitluck S."/>
            <person name="Richardson P."/>
        </authorList>
    </citation>
    <scope>NUCLEOTIDE SEQUENCE [LARGE SCALE GENOMIC DNA]</scope>
    <source>
        <strain evidence="2">DSM 684</strain>
    </source>
</reference>
<dbReference type="PANTHER" id="PTHR43267:SF1">
    <property type="entry name" value="TRNA THREONYLCARBAMOYLADENOSINE DEHYDRATASE"/>
    <property type="match status" value="1"/>
</dbReference>
<keyword evidence="3" id="KW-1185">Reference proteome</keyword>
<dbReference type="OrthoDB" id="9804286at2"/>
<dbReference type="CDD" id="cd00757">
    <property type="entry name" value="ThiF_MoeB_HesA_family"/>
    <property type="match status" value="1"/>
</dbReference>
<dbReference type="EMBL" id="AAEW02000019">
    <property type="protein sequence ID" value="EAT14696.1"/>
    <property type="molecule type" value="Genomic_DNA"/>
</dbReference>
<dbReference type="GO" id="GO:0061503">
    <property type="term" value="F:tRNA threonylcarbamoyladenosine dehydratase"/>
    <property type="evidence" value="ECO:0007669"/>
    <property type="project" value="TreeGrafter"/>
</dbReference>
<gene>
    <name evidence="2" type="ORF">Dace_0661</name>
</gene>
<reference evidence="2" key="1">
    <citation type="submission" date="2006-05" db="EMBL/GenBank/DDBJ databases">
        <title>Annotation of the draft genome assembly of Desulfuromonas acetoxidans DSM 684.</title>
        <authorList>
            <consortium name="US DOE Joint Genome Institute (JGI-ORNL)"/>
            <person name="Larimer F."/>
            <person name="Land M."/>
            <person name="Hauser L."/>
        </authorList>
    </citation>
    <scope>NUCLEOTIDE SEQUENCE [LARGE SCALE GENOMIC DNA]</scope>
    <source>
        <strain evidence="2">DSM 684</strain>
    </source>
</reference>
<proteinExistence type="predicted"/>
<dbReference type="PANTHER" id="PTHR43267">
    <property type="entry name" value="TRNA THREONYLCARBAMOYLADENOSINE DEHYDRATASE"/>
    <property type="match status" value="1"/>
</dbReference>
<dbReference type="AlphaFoldDB" id="Q1JWU8"/>
<sequence length="271" mass="29594">MCDVQLWIENHASSGLLSWADQQAAAKRFNVSVACIEAISLKRGILPTRYQRNGAMLSCHDQLCLFSSHVAVVGCGGLGGFVVEELARLGVGHITIIDPDVFEEHNLNRQLFSSTDVLGCDKVTIAAQRIAQVNPATVITPKVKEFRRDNGIGLLAGAQVVVDALDSIATRLELAEVCRELEVPLVHGAIGGWYGHVTTLMPEHHHLEQIYQQPDSRGIEKKLGNPSFTPAVIASLQVAEVSKLLLDRGDLLDNRLLMVDLLDMELSEISF</sequence>
<organism evidence="2 3">
    <name type="scientific">Desulfuromonas acetoxidans (strain DSM 684 / 11070)</name>
    <dbReference type="NCBI Taxonomy" id="281689"/>
    <lineage>
        <taxon>Bacteria</taxon>
        <taxon>Pseudomonadati</taxon>
        <taxon>Thermodesulfobacteriota</taxon>
        <taxon>Desulfuromonadia</taxon>
        <taxon>Desulfuromonadales</taxon>
        <taxon>Desulfuromonadaceae</taxon>
        <taxon>Desulfuromonas</taxon>
    </lineage>
</organism>
<dbReference type="GO" id="GO:0008641">
    <property type="term" value="F:ubiquitin-like modifier activating enzyme activity"/>
    <property type="evidence" value="ECO:0007669"/>
    <property type="project" value="InterPro"/>
</dbReference>
<dbReference type="InterPro" id="IPR000594">
    <property type="entry name" value="ThiF_NAD_FAD-bd"/>
</dbReference>
<feature type="domain" description="THIF-type NAD/FAD binding fold" evidence="1">
    <location>
        <begin position="55"/>
        <end position="269"/>
    </location>
</feature>